<evidence type="ECO:0000313" key="5">
    <source>
        <dbReference type="EMBL" id="SMO63620.1"/>
    </source>
</evidence>
<organism evidence="5 6">
    <name type="scientific">Pedobacter westerhofensis</name>
    <dbReference type="NCBI Taxonomy" id="425512"/>
    <lineage>
        <taxon>Bacteria</taxon>
        <taxon>Pseudomonadati</taxon>
        <taxon>Bacteroidota</taxon>
        <taxon>Sphingobacteriia</taxon>
        <taxon>Sphingobacteriales</taxon>
        <taxon>Sphingobacteriaceae</taxon>
        <taxon>Pedobacter</taxon>
    </lineage>
</organism>
<protein>
    <submittedName>
        <fullName evidence="5">Transcriptional regulator, AraC family</fullName>
    </submittedName>
</protein>
<keyword evidence="1" id="KW-0805">Transcription regulation</keyword>
<dbReference type="InterPro" id="IPR018060">
    <property type="entry name" value="HTH_AraC"/>
</dbReference>
<feature type="domain" description="HTH araC/xylS-type" evidence="4">
    <location>
        <begin position="182"/>
        <end position="280"/>
    </location>
</feature>
<dbReference type="PANTHER" id="PTHR43280:SF32">
    <property type="entry name" value="TRANSCRIPTIONAL REGULATORY PROTEIN"/>
    <property type="match status" value="1"/>
</dbReference>
<evidence type="ECO:0000256" key="2">
    <source>
        <dbReference type="ARBA" id="ARBA00023125"/>
    </source>
</evidence>
<keyword evidence="6" id="KW-1185">Reference proteome</keyword>
<dbReference type="InterPro" id="IPR009057">
    <property type="entry name" value="Homeodomain-like_sf"/>
</dbReference>
<dbReference type="EMBL" id="FXTN01000004">
    <property type="protein sequence ID" value="SMO63620.1"/>
    <property type="molecule type" value="Genomic_DNA"/>
</dbReference>
<dbReference type="InterPro" id="IPR037923">
    <property type="entry name" value="HTH-like"/>
</dbReference>
<dbReference type="Pfam" id="PF12833">
    <property type="entry name" value="HTH_18"/>
    <property type="match status" value="1"/>
</dbReference>
<dbReference type="GO" id="GO:0043565">
    <property type="term" value="F:sequence-specific DNA binding"/>
    <property type="evidence" value="ECO:0007669"/>
    <property type="project" value="InterPro"/>
</dbReference>
<dbReference type="AlphaFoldDB" id="A0A521CY55"/>
<dbReference type="Gene3D" id="1.10.10.60">
    <property type="entry name" value="Homeodomain-like"/>
    <property type="match status" value="1"/>
</dbReference>
<gene>
    <name evidence="5" type="ORF">SAMN06265348_104236</name>
</gene>
<dbReference type="SUPFAM" id="SSF51215">
    <property type="entry name" value="Regulatory protein AraC"/>
    <property type="match status" value="1"/>
</dbReference>
<evidence type="ECO:0000259" key="4">
    <source>
        <dbReference type="PROSITE" id="PS01124"/>
    </source>
</evidence>
<dbReference type="OrthoDB" id="2585681at2"/>
<keyword evidence="3" id="KW-0804">Transcription</keyword>
<evidence type="ECO:0000256" key="1">
    <source>
        <dbReference type="ARBA" id="ARBA00023015"/>
    </source>
</evidence>
<sequence>MAHIPVHILQDRTPDGLQIRYMDQKHMDKEADTMGLHRDDHYIFFLLEGGTASLMIDFNEVSMTGSVIYYILPGQVHYRIRPEAASGWFIAIDTALVSQECRKIFESQLILQQPYALNTVEQEQCSSLLRLLTEKYNAEDNNPFYMTIVQALLQSFLAIAAGYYSQSVGLNLKASRPAQITGQFKQLLNSELGKNKSPAAYASMLNITESYLSEALKKQTGFTASYWIQQEVIMEAKRLLYYSQLSVKEIAHTLGYTDHSYFSRFFRKATGTPAIAFRQKYRK</sequence>
<dbReference type="SMART" id="SM00342">
    <property type="entry name" value="HTH_ARAC"/>
    <property type="match status" value="1"/>
</dbReference>
<accession>A0A521CY55</accession>
<dbReference type="RefSeq" id="WP_142527936.1">
    <property type="nucleotide sequence ID" value="NZ_CBCSJO010000001.1"/>
</dbReference>
<dbReference type="Proteomes" id="UP000320300">
    <property type="component" value="Unassembled WGS sequence"/>
</dbReference>
<reference evidence="5 6" key="1">
    <citation type="submission" date="2017-05" db="EMBL/GenBank/DDBJ databases">
        <authorList>
            <person name="Varghese N."/>
            <person name="Submissions S."/>
        </authorList>
    </citation>
    <scope>NUCLEOTIDE SEQUENCE [LARGE SCALE GENOMIC DNA]</scope>
    <source>
        <strain evidence="5 6">DSM 19036</strain>
    </source>
</reference>
<evidence type="ECO:0000256" key="3">
    <source>
        <dbReference type="ARBA" id="ARBA00023163"/>
    </source>
</evidence>
<dbReference type="GO" id="GO:0003700">
    <property type="term" value="F:DNA-binding transcription factor activity"/>
    <property type="evidence" value="ECO:0007669"/>
    <property type="project" value="InterPro"/>
</dbReference>
<keyword evidence="2" id="KW-0238">DNA-binding</keyword>
<dbReference type="SUPFAM" id="SSF46689">
    <property type="entry name" value="Homeodomain-like"/>
    <property type="match status" value="1"/>
</dbReference>
<proteinExistence type="predicted"/>
<evidence type="ECO:0000313" key="6">
    <source>
        <dbReference type="Proteomes" id="UP000320300"/>
    </source>
</evidence>
<name>A0A521CY55_9SPHI</name>
<dbReference type="PROSITE" id="PS01124">
    <property type="entry name" value="HTH_ARAC_FAMILY_2"/>
    <property type="match status" value="1"/>
</dbReference>
<dbReference type="PANTHER" id="PTHR43280">
    <property type="entry name" value="ARAC-FAMILY TRANSCRIPTIONAL REGULATOR"/>
    <property type="match status" value="1"/>
</dbReference>